<evidence type="ECO:0000313" key="6">
    <source>
        <dbReference type="EMBL" id="CAE2232305.1"/>
    </source>
</evidence>
<keyword evidence="5" id="KW-0539">Nucleus</keyword>
<dbReference type="PANTHER" id="PTHR10870">
    <property type="entry name" value="CELL CYCLE CHECKPOINT PROTEIN RAD1"/>
    <property type="match status" value="1"/>
</dbReference>
<dbReference type="Gene3D" id="3.70.10.10">
    <property type="match status" value="1"/>
</dbReference>
<comment type="similarity">
    <text evidence="2">Belongs to the rad1 family.</text>
</comment>
<dbReference type="SUPFAM" id="SSF55979">
    <property type="entry name" value="DNA clamp"/>
    <property type="match status" value="1"/>
</dbReference>
<gene>
    <name evidence="6" type="ORF">VSP0166_LOCUS13804</name>
</gene>
<dbReference type="EMBL" id="HBKP01019486">
    <property type="protein sequence ID" value="CAE2232305.1"/>
    <property type="molecule type" value="Transcribed_RNA"/>
</dbReference>
<dbReference type="GO" id="GO:0006281">
    <property type="term" value="P:DNA repair"/>
    <property type="evidence" value="ECO:0007669"/>
    <property type="project" value="UniProtKB-KW"/>
</dbReference>
<keyword evidence="4" id="KW-0234">DNA repair</keyword>
<accession>A0A7S4MN40</accession>
<evidence type="ECO:0000256" key="3">
    <source>
        <dbReference type="ARBA" id="ARBA00022763"/>
    </source>
</evidence>
<comment type="subcellular location">
    <subcellularLocation>
        <location evidence="1">Nucleus</location>
    </subcellularLocation>
</comment>
<evidence type="ECO:0000256" key="4">
    <source>
        <dbReference type="ARBA" id="ARBA00023204"/>
    </source>
</evidence>
<dbReference type="Pfam" id="PF02144">
    <property type="entry name" value="Rad1"/>
    <property type="match status" value="1"/>
</dbReference>
<name>A0A7S4MN40_9EUKA</name>
<keyword evidence="3" id="KW-0227">DNA damage</keyword>
<dbReference type="PANTHER" id="PTHR10870:SF0">
    <property type="entry name" value="CELL CYCLE CHECKPOINT PROTEIN RAD1"/>
    <property type="match status" value="1"/>
</dbReference>
<dbReference type="GO" id="GO:0030896">
    <property type="term" value="C:checkpoint clamp complex"/>
    <property type="evidence" value="ECO:0007669"/>
    <property type="project" value="TreeGrafter"/>
</dbReference>
<dbReference type="AlphaFoldDB" id="A0A7S4MN40"/>
<proteinExistence type="inferred from homology"/>
<dbReference type="InterPro" id="IPR046938">
    <property type="entry name" value="DNA_clamp_sf"/>
</dbReference>
<evidence type="ECO:0000256" key="5">
    <source>
        <dbReference type="ARBA" id="ARBA00023242"/>
    </source>
</evidence>
<reference evidence="6" key="1">
    <citation type="submission" date="2021-01" db="EMBL/GenBank/DDBJ databases">
        <authorList>
            <person name="Corre E."/>
            <person name="Pelletier E."/>
            <person name="Niang G."/>
            <person name="Scheremetjew M."/>
            <person name="Finn R."/>
            <person name="Kale V."/>
            <person name="Holt S."/>
            <person name="Cochrane G."/>
            <person name="Meng A."/>
            <person name="Brown T."/>
            <person name="Cohen L."/>
        </authorList>
    </citation>
    <scope>NUCLEOTIDE SEQUENCE</scope>
    <source>
        <strain evidence="6">DIVA3 518/3/11/1/6</strain>
    </source>
</reference>
<protein>
    <submittedName>
        <fullName evidence="6">Uncharacterized protein</fullName>
    </submittedName>
</protein>
<evidence type="ECO:0000256" key="2">
    <source>
        <dbReference type="ARBA" id="ARBA00010991"/>
    </source>
</evidence>
<evidence type="ECO:0000256" key="1">
    <source>
        <dbReference type="ARBA" id="ARBA00004123"/>
    </source>
</evidence>
<sequence length="160" mass="18159">MLTDVTINTMESQGLINFNFRGCPIHNKVIMQSHCLKEAFDELDWSSTFVNFVLSPDEPFFRLQTAGNLGSCQVDYPKDSDEVFESFECSQTQSNFYKLSVIQPTVKALAVASKTQVRVNQRGVLSMQHMVTDTKQMSTCFIDFFILPSEDGDSDEEMLE</sequence>
<dbReference type="GO" id="GO:0000077">
    <property type="term" value="P:DNA damage checkpoint signaling"/>
    <property type="evidence" value="ECO:0007669"/>
    <property type="project" value="InterPro"/>
</dbReference>
<dbReference type="InterPro" id="IPR003021">
    <property type="entry name" value="Rad1_Rec1_Rad17"/>
</dbReference>
<organism evidence="6">
    <name type="scientific">Vannella robusta</name>
    <dbReference type="NCBI Taxonomy" id="1487602"/>
    <lineage>
        <taxon>Eukaryota</taxon>
        <taxon>Amoebozoa</taxon>
        <taxon>Discosea</taxon>
        <taxon>Flabellinia</taxon>
        <taxon>Vannellidae</taxon>
        <taxon>Vannella</taxon>
    </lineage>
</organism>
<dbReference type="PRINTS" id="PR01245">
    <property type="entry name" value="RAD1REC1"/>
</dbReference>